<dbReference type="Proteomes" id="UP000276133">
    <property type="component" value="Unassembled WGS sequence"/>
</dbReference>
<name>A0A3M7Q197_BRAPC</name>
<reference evidence="2 3" key="1">
    <citation type="journal article" date="2018" name="Sci. Rep.">
        <title>Genomic signatures of local adaptation to the degree of environmental predictability in rotifers.</title>
        <authorList>
            <person name="Franch-Gras L."/>
            <person name="Hahn C."/>
            <person name="Garcia-Roger E.M."/>
            <person name="Carmona M.J."/>
            <person name="Serra M."/>
            <person name="Gomez A."/>
        </authorList>
    </citation>
    <scope>NUCLEOTIDE SEQUENCE [LARGE SCALE GENOMIC DNA]</scope>
    <source>
        <strain evidence="2">HYR1</strain>
    </source>
</reference>
<gene>
    <name evidence="2" type="ORF">BpHYR1_017940</name>
</gene>
<feature type="region of interest" description="Disordered" evidence="1">
    <location>
        <begin position="1"/>
        <end position="21"/>
    </location>
</feature>
<protein>
    <submittedName>
        <fullName evidence="2">Uncharacterized protein</fullName>
    </submittedName>
</protein>
<dbReference type="AlphaFoldDB" id="A0A3M7Q197"/>
<accession>A0A3M7Q197</accession>
<dbReference type="EMBL" id="REGN01007959">
    <property type="protein sequence ID" value="RNA04795.1"/>
    <property type="molecule type" value="Genomic_DNA"/>
</dbReference>
<evidence type="ECO:0000313" key="2">
    <source>
        <dbReference type="EMBL" id="RNA04795.1"/>
    </source>
</evidence>
<evidence type="ECO:0000313" key="3">
    <source>
        <dbReference type="Proteomes" id="UP000276133"/>
    </source>
</evidence>
<sequence>MDDSFETYLDDDDEENDDESMEEITTNVLEARTQHNDETGSSDCHDFVVTVSDNEENIDPIIVRCFILIRNKKKIAQKHIKRHSLRFLSLDATELTLLGIRFIHLRPTNAPIFDPKIATKFHSI</sequence>
<evidence type="ECO:0000256" key="1">
    <source>
        <dbReference type="SAM" id="MobiDB-lite"/>
    </source>
</evidence>
<comment type="caution">
    <text evidence="2">The sequence shown here is derived from an EMBL/GenBank/DDBJ whole genome shotgun (WGS) entry which is preliminary data.</text>
</comment>
<proteinExistence type="predicted"/>
<keyword evidence="3" id="KW-1185">Reference proteome</keyword>
<organism evidence="2 3">
    <name type="scientific">Brachionus plicatilis</name>
    <name type="common">Marine rotifer</name>
    <name type="synonym">Brachionus muelleri</name>
    <dbReference type="NCBI Taxonomy" id="10195"/>
    <lineage>
        <taxon>Eukaryota</taxon>
        <taxon>Metazoa</taxon>
        <taxon>Spiralia</taxon>
        <taxon>Gnathifera</taxon>
        <taxon>Rotifera</taxon>
        <taxon>Eurotatoria</taxon>
        <taxon>Monogononta</taxon>
        <taxon>Pseudotrocha</taxon>
        <taxon>Ploima</taxon>
        <taxon>Brachionidae</taxon>
        <taxon>Brachionus</taxon>
    </lineage>
</organism>